<evidence type="ECO:0000313" key="1">
    <source>
        <dbReference type="EMBL" id="PRD64077.1"/>
    </source>
</evidence>
<organism evidence="1 2">
    <name type="scientific">Malikia granosa</name>
    <dbReference type="NCBI Taxonomy" id="263067"/>
    <lineage>
        <taxon>Bacteria</taxon>
        <taxon>Pseudomonadati</taxon>
        <taxon>Pseudomonadota</taxon>
        <taxon>Betaproteobacteria</taxon>
        <taxon>Burkholderiales</taxon>
        <taxon>Comamonadaceae</taxon>
        <taxon>Malikia</taxon>
    </lineage>
</organism>
<protein>
    <submittedName>
        <fullName evidence="1">Uncharacterized protein</fullName>
    </submittedName>
</protein>
<proteinExistence type="predicted"/>
<dbReference type="Proteomes" id="UP000238589">
    <property type="component" value="Unassembled WGS sequence"/>
</dbReference>
<keyword evidence="2" id="KW-1185">Reference proteome</keyword>
<sequence length="216" mass="25030">MLYYPGAGTDYGPLQHFALNLDLAVVVYVDYLIKPEMIQDMLRRFSATTPELQRVSPRDLACHAWADFWPDDSRSLLFAKPSHAFGFMCDLQIHPERSTRLIYLATEGHKTYQNLLGTRLQPDLVVLQDHGFGGNWRDFGGFSPMYRMARAASALPPLLFSAGENTRVWPGYQAIGEPVLLRGQMHQYERRLYQLEDAKIRTEWDADESSWRWEWD</sequence>
<dbReference type="AlphaFoldDB" id="A0A2S9K126"/>
<dbReference type="EMBL" id="PVLQ01000099">
    <property type="protein sequence ID" value="PRD64077.1"/>
    <property type="molecule type" value="Genomic_DNA"/>
</dbReference>
<reference evidence="1 2" key="1">
    <citation type="submission" date="2018-03" db="EMBL/GenBank/DDBJ databases">
        <title>Comparative genomics illustrates the genes involved in a hyperalkaliphilic mechanisms of Serpentinomonas isolated from highly-alkaline calcium-rich serpentinized springs.</title>
        <authorList>
            <person name="Suzuki S."/>
            <person name="Ishii S."/>
            <person name="Walworth N."/>
            <person name="Bird L."/>
            <person name="Kuenen J.G."/>
            <person name="Nealson K.H."/>
        </authorList>
    </citation>
    <scope>NUCLEOTIDE SEQUENCE [LARGE SCALE GENOMIC DNA]</scope>
    <source>
        <strain evidence="1 2">P1</strain>
    </source>
</reference>
<gene>
    <name evidence="1" type="ORF">C6P64_16345</name>
</gene>
<accession>A0A2S9K126</accession>
<evidence type="ECO:0000313" key="2">
    <source>
        <dbReference type="Proteomes" id="UP000238589"/>
    </source>
</evidence>
<name>A0A2S9K126_9BURK</name>
<comment type="caution">
    <text evidence="1">The sequence shown here is derived from an EMBL/GenBank/DDBJ whole genome shotgun (WGS) entry which is preliminary data.</text>
</comment>